<dbReference type="RefSeq" id="WP_209456727.1">
    <property type="nucleotide sequence ID" value="NZ_BAAACS010000002.1"/>
</dbReference>
<evidence type="ECO:0000313" key="2">
    <source>
        <dbReference type="EMBL" id="MBP1855287.1"/>
    </source>
</evidence>
<name>A0ABS4EBH3_9FIRM</name>
<comment type="caution">
    <text evidence="2">The sequence shown here is derived from an EMBL/GenBank/DDBJ whole genome shotgun (WGS) entry which is preliminary data.</text>
</comment>
<dbReference type="PANTHER" id="PTHR30032">
    <property type="entry name" value="N-ACETYLMURAMOYL-L-ALANINE AMIDASE-RELATED"/>
    <property type="match status" value="1"/>
</dbReference>
<dbReference type="InterPro" id="IPR051922">
    <property type="entry name" value="Bact_Sporulation_Assoc"/>
</dbReference>
<dbReference type="Gene3D" id="3.40.50.12090">
    <property type="match status" value="2"/>
</dbReference>
<accession>A0ABS4EBH3</accession>
<evidence type="ECO:0000256" key="1">
    <source>
        <dbReference type="SAM" id="SignalP"/>
    </source>
</evidence>
<dbReference type="PANTHER" id="PTHR30032:SF8">
    <property type="entry name" value="GERMINATION-SPECIFIC N-ACETYLMURAMOYL-L-ALANINE AMIDASE"/>
    <property type="match status" value="1"/>
</dbReference>
<dbReference type="InterPro" id="IPR007253">
    <property type="entry name" value="Cell_wall-bd_2"/>
</dbReference>
<dbReference type="Pfam" id="PF04122">
    <property type="entry name" value="CW_binding_2"/>
    <property type="match status" value="3"/>
</dbReference>
<protein>
    <submittedName>
        <fullName evidence="2">Cell wall-binding protein</fullName>
    </submittedName>
</protein>
<feature type="signal peptide" evidence="1">
    <location>
        <begin position="1"/>
        <end position="25"/>
    </location>
</feature>
<evidence type="ECO:0000313" key="3">
    <source>
        <dbReference type="Proteomes" id="UP000767291"/>
    </source>
</evidence>
<reference evidence="2 3" key="1">
    <citation type="submission" date="2021-03" db="EMBL/GenBank/DDBJ databases">
        <title>Genomic Encyclopedia of Type Strains, Phase IV (KMG-IV): sequencing the most valuable type-strain genomes for metagenomic binning, comparative biology and taxonomic classification.</title>
        <authorList>
            <person name="Goeker M."/>
        </authorList>
    </citation>
    <scope>NUCLEOTIDE SEQUENCE [LARGE SCALE GENOMIC DNA]</scope>
    <source>
        <strain evidence="2 3">DSM 1289</strain>
    </source>
</reference>
<keyword evidence="3" id="KW-1185">Reference proteome</keyword>
<keyword evidence="1" id="KW-0732">Signal</keyword>
<gene>
    <name evidence="2" type="ORF">J2Z43_001680</name>
</gene>
<feature type="chain" id="PRO_5047212023" evidence="1">
    <location>
        <begin position="26"/>
        <end position="699"/>
    </location>
</feature>
<dbReference type="EMBL" id="JAGGJX010000002">
    <property type="protein sequence ID" value="MBP1855287.1"/>
    <property type="molecule type" value="Genomic_DNA"/>
</dbReference>
<dbReference type="Proteomes" id="UP000767291">
    <property type="component" value="Unassembled WGS sequence"/>
</dbReference>
<organism evidence="2 3">
    <name type="scientific">Metaclostridioides mangenotii</name>
    <dbReference type="NCBI Taxonomy" id="1540"/>
    <lineage>
        <taxon>Bacteria</taxon>
        <taxon>Bacillati</taxon>
        <taxon>Bacillota</taxon>
        <taxon>Clostridia</taxon>
        <taxon>Peptostreptococcales</taxon>
        <taxon>Peptostreptococcaceae</taxon>
        <taxon>Metaclostridioides</taxon>
    </lineage>
</organism>
<proteinExistence type="predicted"/>
<sequence length="699" mass="75163">MSKKRNLAVLMAAATVATSVAPVFADTAKSLDGETISAKDSAKMSDLKNEVEGYLDTRYVNDEDELNTPGLAGKSVYTVTADVTDISNQSALTGLDIKDDENAKKIATIAKIRDFEKVVNALDTDADTFTLSVVDKIGHTKVDDKIVDYTVEKYDTAEMTELKTKIDAIKALHFDAKGDLKQNKEDGVVSKALFKTVDTGVESGKDYILLTLNNSGNKTIKIKKDELKTLVTDGADLKVDIDFKEDSNKNKLDANGKIVTNPDDFVIEGLKYSKSNIDDDDKEDPKEFTIVNKDVAENVNANTLYNKDLKMLTKEGNEIAKFIKEYHESTKPGGDVGGTLTTSELRLNVPTEKSDVKSLFTNLTIKGTSSELKALAKVFKANGASIVDDLSAVEGLDINTLAGLDREATAIEISKQNRKDTPAIKNVVLVSGYAIADGLSATPFAKANSASILFAGKDSISEDTMDEIQALGGKVFIVGGTSSVSKDVEKQLDNKFISFERISGSDRMETSLKVAKKMTAVDGVFVAGGRAEADAMSVSGIAANENSPILLTDENGLTADQESWLKRQENVSDAYIAGGNNSVPTSVETQLRKITSKVKRLAGDDRQGTNAKVLNEFYKTSAFTKVYVAKSDNNGLVDALPAGAIAGANPVVLATDALNSEQISALKSLDKKVGTLDYEKYQIGYGIADKVWDAINDID</sequence>